<feature type="binding site" evidence="12">
    <location>
        <begin position="16"/>
        <end position="24"/>
    </location>
    <ligand>
        <name>ATP</name>
        <dbReference type="ChEBI" id="CHEBI:30616"/>
    </ligand>
</feature>
<evidence type="ECO:0000256" key="13">
    <source>
        <dbReference type="PROSITE-ProRule" id="PRU10141"/>
    </source>
</evidence>
<feature type="binding site" evidence="12 13">
    <location>
        <position position="39"/>
    </location>
    <ligand>
        <name>ATP</name>
        <dbReference type="ChEBI" id="CHEBI:30616"/>
    </ligand>
</feature>
<evidence type="ECO:0000256" key="2">
    <source>
        <dbReference type="ARBA" id="ARBA00012513"/>
    </source>
</evidence>
<evidence type="ECO:0000256" key="12">
    <source>
        <dbReference type="PIRSR" id="PIRSR037993-2"/>
    </source>
</evidence>
<evidence type="ECO:0000259" key="15">
    <source>
        <dbReference type="PROSITE" id="PS50011"/>
    </source>
</evidence>
<keyword evidence="3 14" id="KW-0723">Serine/threonine-protein kinase</keyword>
<evidence type="ECO:0000256" key="7">
    <source>
        <dbReference type="ARBA" id="ARBA00022777"/>
    </source>
</evidence>
<organism evidence="16 17">
    <name type="scientific">Channa argus</name>
    <name type="common">Northern snakehead</name>
    <name type="synonym">Ophicephalus argus</name>
    <dbReference type="NCBI Taxonomy" id="215402"/>
    <lineage>
        <taxon>Eukaryota</taxon>
        <taxon>Metazoa</taxon>
        <taxon>Chordata</taxon>
        <taxon>Craniata</taxon>
        <taxon>Vertebrata</taxon>
        <taxon>Euteleostomi</taxon>
        <taxon>Actinopterygii</taxon>
        <taxon>Neopterygii</taxon>
        <taxon>Teleostei</taxon>
        <taxon>Neoteleostei</taxon>
        <taxon>Acanthomorphata</taxon>
        <taxon>Anabantaria</taxon>
        <taxon>Anabantiformes</taxon>
        <taxon>Channoidei</taxon>
        <taxon>Channidae</taxon>
        <taxon>Channa</taxon>
    </lineage>
</organism>
<feature type="domain" description="Protein kinase" evidence="15">
    <location>
        <begin position="10"/>
        <end position="270"/>
    </location>
</feature>
<evidence type="ECO:0000256" key="10">
    <source>
        <dbReference type="ARBA" id="ARBA00048679"/>
    </source>
</evidence>
<dbReference type="InterPro" id="IPR017441">
    <property type="entry name" value="Protein_kinase_ATP_BS"/>
</dbReference>
<dbReference type="FunFam" id="3.30.200.20:FF:000475">
    <property type="entry name" value="Serine/threonine-protein kinase"/>
    <property type="match status" value="1"/>
</dbReference>
<dbReference type="InterPro" id="IPR011009">
    <property type="entry name" value="Kinase-like_dom_sf"/>
</dbReference>
<dbReference type="GO" id="GO:0005524">
    <property type="term" value="F:ATP binding"/>
    <property type="evidence" value="ECO:0007669"/>
    <property type="project" value="UniProtKB-UniRule"/>
</dbReference>
<dbReference type="GO" id="GO:0043066">
    <property type="term" value="P:negative regulation of apoptotic process"/>
    <property type="evidence" value="ECO:0007669"/>
    <property type="project" value="InterPro"/>
</dbReference>
<dbReference type="PROSITE" id="PS00107">
    <property type="entry name" value="PROTEIN_KINASE_ATP"/>
    <property type="match status" value="1"/>
</dbReference>
<evidence type="ECO:0000256" key="4">
    <source>
        <dbReference type="ARBA" id="ARBA00022553"/>
    </source>
</evidence>
<keyword evidence="17" id="KW-1185">Reference proteome</keyword>
<proteinExistence type="inferred from homology"/>
<evidence type="ECO:0000256" key="14">
    <source>
        <dbReference type="RuleBase" id="RU000304"/>
    </source>
</evidence>
<evidence type="ECO:0000256" key="1">
    <source>
        <dbReference type="ARBA" id="ARBA00005505"/>
    </source>
</evidence>
<comment type="similarity">
    <text evidence="1">Belongs to the protein kinase superfamily. CAMK Ser/Thr protein kinase family. PIM subfamily.</text>
</comment>
<dbReference type="SMART" id="SM00220">
    <property type="entry name" value="S_TKc"/>
    <property type="match status" value="1"/>
</dbReference>
<reference evidence="17" key="2">
    <citation type="submission" date="2019-02" db="EMBL/GenBank/DDBJ databases">
        <title>Opniocepnalus argus Var Kimnra genome.</title>
        <authorList>
            <person name="Zhou C."/>
            <person name="Xiao S."/>
        </authorList>
    </citation>
    <scope>NUCLEOTIDE SEQUENCE [LARGE SCALE GENOMIC DNA]</scope>
</reference>
<name>A0A6G1QMM7_CHAAH</name>
<comment type="catalytic activity">
    <reaction evidence="9">
        <text>L-threonyl-[protein] + ATP = O-phospho-L-threonyl-[protein] + ADP + H(+)</text>
        <dbReference type="Rhea" id="RHEA:46608"/>
        <dbReference type="Rhea" id="RHEA-COMP:11060"/>
        <dbReference type="Rhea" id="RHEA-COMP:11605"/>
        <dbReference type="ChEBI" id="CHEBI:15378"/>
        <dbReference type="ChEBI" id="CHEBI:30013"/>
        <dbReference type="ChEBI" id="CHEBI:30616"/>
        <dbReference type="ChEBI" id="CHEBI:61977"/>
        <dbReference type="ChEBI" id="CHEBI:456216"/>
        <dbReference type="EC" id="2.7.11.1"/>
    </reaction>
</comment>
<dbReference type="Gene3D" id="3.30.200.20">
    <property type="entry name" value="Phosphorylase Kinase, domain 1"/>
    <property type="match status" value="1"/>
</dbReference>
<dbReference type="InterPro" id="IPR008271">
    <property type="entry name" value="Ser/Thr_kinase_AS"/>
</dbReference>
<gene>
    <name evidence="16" type="ORF">EXN66_Car019307</name>
</gene>
<keyword evidence="4" id="KW-0597">Phosphoprotein</keyword>
<dbReference type="PANTHER" id="PTHR22984">
    <property type="entry name" value="SERINE/THREONINE-PROTEIN KINASE PIM"/>
    <property type="match status" value="1"/>
</dbReference>
<dbReference type="EMBL" id="CM015730">
    <property type="protein sequence ID" value="KAF3703619.1"/>
    <property type="molecule type" value="Genomic_DNA"/>
</dbReference>
<dbReference type="PROSITE" id="PS50011">
    <property type="entry name" value="PROTEIN_KINASE_DOM"/>
    <property type="match status" value="1"/>
</dbReference>
<dbReference type="InterPro" id="IPR051138">
    <property type="entry name" value="PIM_Ser/Thr_kinase"/>
</dbReference>
<accession>A0A6G1QMM7</accession>
<evidence type="ECO:0000256" key="3">
    <source>
        <dbReference type="ARBA" id="ARBA00022527"/>
    </source>
</evidence>
<evidence type="ECO:0000256" key="6">
    <source>
        <dbReference type="ARBA" id="ARBA00022741"/>
    </source>
</evidence>
<reference evidence="16 17" key="1">
    <citation type="submission" date="2019-02" db="EMBL/GenBank/DDBJ databases">
        <title>Opniocepnalus argus genome.</title>
        <authorList>
            <person name="Zhou C."/>
            <person name="Xiao S."/>
        </authorList>
    </citation>
    <scope>NUCLEOTIDE SEQUENCE [LARGE SCALE GENOMIC DNA]</scope>
    <source>
        <strain evidence="16">OARG1902GOOAL</strain>
        <tissue evidence="16">Muscle</tissue>
    </source>
</reference>
<keyword evidence="6 13" id="KW-0547">Nucleotide-binding</keyword>
<evidence type="ECO:0000256" key="5">
    <source>
        <dbReference type="ARBA" id="ARBA00022679"/>
    </source>
</evidence>
<feature type="binding site" evidence="12">
    <location>
        <position position="106"/>
    </location>
    <ligand>
        <name>ATP</name>
        <dbReference type="ChEBI" id="CHEBI:30616"/>
    </ligand>
</feature>
<keyword evidence="8 12" id="KW-0067">ATP-binding</keyword>
<dbReference type="GO" id="GO:0007346">
    <property type="term" value="P:regulation of mitotic cell cycle"/>
    <property type="evidence" value="ECO:0007669"/>
    <property type="project" value="TreeGrafter"/>
</dbReference>
<feature type="binding site" evidence="12">
    <location>
        <position position="99"/>
    </location>
    <ligand>
        <name>ATP</name>
        <dbReference type="ChEBI" id="CHEBI:30616"/>
    </ligand>
</feature>
<dbReference type="PANTHER" id="PTHR22984:SF11">
    <property type="entry name" value="AURORA KINASE-RELATED"/>
    <property type="match status" value="1"/>
</dbReference>
<dbReference type="AlphaFoldDB" id="A0A6G1QMM7"/>
<protein>
    <recommendedName>
        <fullName evidence="2">non-specific serine/threonine protein kinase</fullName>
        <ecNumber evidence="2">2.7.11.1</ecNumber>
    </recommendedName>
</protein>
<keyword evidence="5" id="KW-0808">Transferase</keyword>
<keyword evidence="7 16" id="KW-0418">Kinase</keyword>
<evidence type="ECO:0000256" key="11">
    <source>
        <dbReference type="PIRSR" id="PIRSR037993-1"/>
    </source>
</evidence>
<dbReference type="SUPFAM" id="SSF56112">
    <property type="entry name" value="Protein kinase-like (PK-like)"/>
    <property type="match status" value="1"/>
</dbReference>
<dbReference type="Proteomes" id="UP000503349">
    <property type="component" value="Chromosome 19"/>
</dbReference>
<dbReference type="PROSITE" id="PS00108">
    <property type="entry name" value="PROTEIN_KINASE_ST"/>
    <property type="match status" value="1"/>
</dbReference>
<dbReference type="Gene3D" id="1.10.510.10">
    <property type="entry name" value="Transferase(Phosphotransferase) domain 1"/>
    <property type="match status" value="1"/>
</dbReference>
<dbReference type="EC" id="2.7.11.1" evidence="2"/>
<dbReference type="InterPro" id="IPR017348">
    <property type="entry name" value="PIM1/2/3"/>
</dbReference>
<dbReference type="GO" id="GO:0005737">
    <property type="term" value="C:cytoplasm"/>
    <property type="evidence" value="ECO:0007669"/>
    <property type="project" value="TreeGrafter"/>
</dbReference>
<feature type="active site" description="Proton acceptor" evidence="11">
    <location>
        <position position="146"/>
    </location>
</feature>
<evidence type="ECO:0000313" key="16">
    <source>
        <dbReference type="EMBL" id="KAF3703619.1"/>
    </source>
</evidence>
<dbReference type="PIRSF" id="PIRSF037993">
    <property type="entry name" value="STPK_Pim-1"/>
    <property type="match status" value="1"/>
</dbReference>
<sequence length="271" mass="30880">MPPADFEAKYLQLKKLGQGGFGSVYAGFRKADNLPVAIKHVPQVRVERQPTVLNGVKYLVPTEVLLLLKVAEPELLGRTAIVSLLDWYDLEQEILLIMERPVPAMDLLKYLKNNKGPLTEYTAKIIMKQLVEAAIQIQSKGVFHRDIKTENVLIQTTSDGLRVRIIDFGCGCISRMKPFHIFVGTSAYAPPEFHMYGTYKAGPTTVWQLGVLLYEITDGYRQFKTTRFLCKLIKFNKKLSKDCLDLLNRCLAVNPRNRITLEQMLLHPWLT</sequence>
<evidence type="ECO:0000256" key="9">
    <source>
        <dbReference type="ARBA" id="ARBA00047899"/>
    </source>
</evidence>
<dbReference type="Pfam" id="PF00069">
    <property type="entry name" value="Pkinase"/>
    <property type="match status" value="1"/>
</dbReference>
<dbReference type="GO" id="GO:0004674">
    <property type="term" value="F:protein serine/threonine kinase activity"/>
    <property type="evidence" value="ECO:0007669"/>
    <property type="project" value="UniProtKB-KW"/>
</dbReference>
<comment type="catalytic activity">
    <reaction evidence="10">
        <text>L-seryl-[protein] + ATP = O-phospho-L-seryl-[protein] + ADP + H(+)</text>
        <dbReference type="Rhea" id="RHEA:17989"/>
        <dbReference type="Rhea" id="RHEA-COMP:9863"/>
        <dbReference type="Rhea" id="RHEA-COMP:11604"/>
        <dbReference type="ChEBI" id="CHEBI:15378"/>
        <dbReference type="ChEBI" id="CHEBI:29999"/>
        <dbReference type="ChEBI" id="CHEBI:30616"/>
        <dbReference type="ChEBI" id="CHEBI:83421"/>
        <dbReference type="ChEBI" id="CHEBI:456216"/>
        <dbReference type="EC" id="2.7.11.1"/>
    </reaction>
</comment>
<evidence type="ECO:0000256" key="8">
    <source>
        <dbReference type="ARBA" id="ARBA00022840"/>
    </source>
</evidence>
<dbReference type="InterPro" id="IPR000719">
    <property type="entry name" value="Prot_kinase_dom"/>
</dbReference>
<evidence type="ECO:0000313" key="17">
    <source>
        <dbReference type="Proteomes" id="UP000503349"/>
    </source>
</evidence>